<dbReference type="GO" id="GO:0030234">
    <property type="term" value="F:enzyme regulator activity"/>
    <property type="evidence" value="ECO:0007669"/>
    <property type="project" value="InterPro"/>
</dbReference>
<keyword evidence="6" id="KW-0802">TPR repeat</keyword>
<dbReference type="WBParaSite" id="TCONS_00004061.p1">
    <property type="protein sequence ID" value="TCONS_00004061.p1"/>
    <property type="gene ID" value="XLOC_000986"/>
</dbReference>
<keyword evidence="5" id="KW-0687">Ribonucleoprotein</keyword>
<dbReference type="SUPFAM" id="SSF57829">
    <property type="entry name" value="Zn-binding ribosomal proteins"/>
    <property type="match status" value="1"/>
</dbReference>
<dbReference type="InterPro" id="IPR011332">
    <property type="entry name" value="Ribosomal_zn-bd"/>
</dbReference>
<dbReference type="SMART" id="SM00753">
    <property type="entry name" value="PAM"/>
    <property type="match status" value="1"/>
</dbReference>
<comment type="similarity">
    <text evidence="1">Belongs to the proteasome subunit S3 family.</text>
</comment>
<protein>
    <submittedName>
        <fullName evidence="9">39S ribosomal protein L32, mitochondrial</fullName>
    </submittedName>
</protein>
<feature type="domain" description="PCI" evidence="7">
    <location>
        <begin position="257"/>
        <end position="436"/>
    </location>
</feature>
<feature type="repeat" description="TPR" evidence="6">
    <location>
        <begin position="257"/>
        <end position="290"/>
    </location>
</feature>
<organism evidence="8 9">
    <name type="scientific">Strongyloides stercoralis</name>
    <name type="common">Threadworm</name>
    <dbReference type="NCBI Taxonomy" id="6248"/>
    <lineage>
        <taxon>Eukaryota</taxon>
        <taxon>Metazoa</taxon>
        <taxon>Ecdysozoa</taxon>
        <taxon>Nematoda</taxon>
        <taxon>Chromadorea</taxon>
        <taxon>Rhabditida</taxon>
        <taxon>Tylenchina</taxon>
        <taxon>Panagrolaimomorpha</taxon>
        <taxon>Strongyloidoidea</taxon>
        <taxon>Strongyloididae</taxon>
        <taxon>Strongyloides</taxon>
    </lineage>
</organism>
<evidence type="ECO:0000313" key="8">
    <source>
        <dbReference type="Proteomes" id="UP000035681"/>
    </source>
</evidence>
<accession>A0AAF5CZE2</accession>
<keyword evidence="8" id="KW-1185">Reference proteome</keyword>
<dbReference type="Pfam" id="PF08375">
    <property type="entry name" value="Rpn3_C"/>
    <property type="match status" value="1"/>
</dbReference>
<dbReference type="SMART" id="SM00088">
    <property type="entry name" value="PINT"/>
    <property type="match status" value="1"/>
</dbReference>
<keyword evidence="3" id="KW-0647">Proteasome</keyword>
<dbReference type="InterPro" id="IPR036390">
    <property type="entry name" value="WH_DNA-bd_sf"/>
</dbReference>
<dbReference type="AlphaFoldDB" id="A0AAF5CZE2"/>
<evidence type="ECO:0000256" key="2">
    <source>
        <dbReference type="ARBA" id="ARBA00008560"/>
    </source>
</evidence>
<evidence type="ECO:0000313" key="9">
    <source>
        <dbReference type="WBParaSite" id="TCONS_00004061.p1"/>
    </source>
</evidence>
<evidence type="ECO:0000256" key="6">
    <source>
        <dbReference type="PROSITE-ProRule" id="PRU00339"/>
    </source>
</evidence>
<dbReference type="InterPro" id="IPR019734">
    <property type="entry name" value="TPR_rpt"/>
</dbReference>
<evidence type="ECO:0000259" key="7">
    <source>
        <dbReference type="PROSITE" id="PS50250"/>
    </source>
</evidence>
<dbReference type="SUPFAM" id="SSF46785">
    <property type="entry name" value="Winged helix' DNA-binding domain"/>
    <property type="match status" value="1"/>
</dbReference>
<evidence type="ECO:0000256" key="3">
    <source>
        <dbReference type="ARBA" id="ARBA00022942"/>
    </source>
</evidence>
<dbReference type="PROSITE" id="PS50250">
    <property type="entry name" value="PCI"/>
    <property type="match status" value="1"/>
</dbReference>
<dbReference type="GO" id="GO:0003735">
    <property type="term" value="F:structural constituent of ribosome"/>
    <property type="evidence" value="ECO:0007669"/>
    <property type="project" value="InterPro"/>
</dbReference>
<evidence type="ECO:0000256" key="4">
    <source>
        <dbReference type="ARBA" id="ARBA00022980"/>
    </source>
</evidence>
<dbReference type="PANTHER" id="PTHR10758:SF2">
    <property type="entry name" value="26S PROTEASOME NON-ATPASE REGULATORY SUBUNIT 3"/>
    <property type="match status" value="1"/>
</dbReference>
<keyword evidence="4" id="KW-0689">Ribosomal protein</keyword>
<proteinExistence type="inferred from homology"/>
<dbReference type="InterPro" id="IPR002677">
    <property type="entry name" value="Ribosomal_bL32"/>
</dbReference>
<dbReference type="InterPro" id="IPR011990">
    <property type="entry name" value="TPR-like_helical_dom_sf"/>
</dbReference>
<dbReference type="InterPro" id="IPR000717">
    <property type="entry name" value="PCI_dom"/>
</dbReference>
<dbReference type="PROSITE" id="PS50005">
    <property type="entry name" value="TPR"/>
    <property type="match status" value="1"/>
</dbReference>
<dbReference type="Pfam" id="PF25573">
    <property type="entry name" value="TPR_PSMD3_N"/>
    <property type="match status" value="1"/>
</dbReference>
<dbReference type="GO" id="GO:0008541">
    <property type="term" value="C:proteasome regulatory particle, lid subcomplex"/>
    <property type="evidence" value="ECO:0007669"/>
    <property type="project" value="TreeGrafter"/>
</dbReference>
<comment type="similarity">
    <text evidence="2">Belongs to the bacterial ribosomal protein bL32 family.</text>
</comment>
<dbReference type="NCBIfam" id="TIGR01031">
    <property type="entry name" value="rpmF_bact"/>
    <property type="match status" value="1"/>
</dbReference>
<evidence type="ECO:0000256" key="1">
    <source>
        <dbReference type="ARBA" id="ARBA00007912"/>
    </source>
</evidence>
<sequence>MVEKMEVEEVKPQVVEDSAGKKSEILFNNIKDCCLLLEKGESFILGRLLQSLTRTRKEINAEVLGRLINQFLNNVPAQKDALLALLPTECKSAKTAAPMEIDVNVDVDSGKKELSSQSKSPRVNRKGESVVPEIELYIHVLSVLYLVDTKNNDNALKACQSLIDRVDILENRSLDAILAKAFYYYGLMHERNGKLEAIIGYFNARLRTATLRHQKESQAVLINYLIRAYIVTKQYHTAAQLLSKVVFPEHVNNNELARFYYYQGRIRALQLKYKEAYELFENAFRKAPQNAAVGFKQNVQKWMIVLCLLRGEVPDKSIFKQDIFRGILTPYYRIANACRKGDVENFDEVVSECRDKFVNDEILSLVVRLRQNVIRTAVRNISLAYSKIGINQIAKKLGIKNSTEVEYLVAKAIKDGNINAYITFDKSANERFLQSREIEDMYKGERPQLAFDSRIKTCLELHNHLVRALRFPPNNKGLNVETIEEQRKREQQELDFIYEEVIRQGYNTLSSIYPPLTPALALSPSMSFPCTSSSSSSSNTYDVDNIINDMRMLLGVPKYRTSKPKKQTRKFSFLKLLTPEKNIITCQFCGSYHEADTICKTCYDKVREVTNMIKEKMMKYNPYKGESQDRGIFVKYSDSEEVKPEVVNGKRIIEIEKPRNSWFIDIIKKIVVCLFIVKYVTKLGKFLNN</sequence>
<dbReference type="PANTHER" id="PTHR10758">
    <property type="entry name" value="26S PROTEASOME NON-ATPASE REGULATORY SUBUNIT 3/COP9 SIGNALOSOME COMPLEX SUBUNIT 3"/>
    <property type="match status" value="1"/>
</dbReference>
<reference evidence="9" key="1">
    <citation type="submission" date="2024-02" db="UniProtKB">
        <authorList>
            <consortium name="WormBaseParasite"/>
        </authorList>
    </citation>
    <scope>IDENTIFICATION</scope>
</reference>
<dbReference type="SUPFAM" id="SSF48452">
    <property type="entry name" value="TPR-like"/>
    <property type="match status" value="1"/>
</dbReference>
<dbReference type="InterPro" id="IPR013586">
    <property type="entry name" value="PSMD3_C"/>
</dbReference>
<dbReference type="GO" id="GO:0015934">
    <property type="term" value="C:large ribosomal subunit"/>
    <property type="evidence" value="ECO:0007669"/>
    <property type="project" value="InterPro"/>
</dbReference>
<dbReference type="GO" id="GO:0006412">
    <property type="term" value="P:translation"/>
    <property type="evidence" value="ECO:0007669"/>
    <property type="project" value="InterPro"/>
</dbReference>
<dbReference type="Pfam" id="PF01399">
    <property type="entry name" value="PCI"/>
    <property type="match status" value="1"/>
</dbReference>
<dbReference type="InterPro" id="IPR057985">
    <property type="entry name" value="TPR_PSMD3_N"/>
</dbReference>
<dbReference type="GO" id="GO:0006511">
    <property type="term" value="P:ubiquitin-dependent protein catabolic process"/>
    <property type="evidence" value="ECO:0007669"/>
    <property type="project" value="TreeGrafter"/>
</dbReference>
<dbReference type="InterPro" id="IPR050756">
    <property type="entry name" value="CSN3"/>
</dbReference>
<dbReference type="GO" id="GO:0042176">
    <property type="term" value="P:regulation of protein catabolic process"/>
    <property type="evidence" value="ECO:0007669"/>
    <property type="project" value="InterPro"/>
</dbReference>
<dbReference type="Gene3D" id="1.25.40.10">
    <property type="entry name" value="Tetratricopeptide repeat domain"/>
    <property type="match status" value="1"/>
</dbReference>
<dbReference type="Pfam" id="PF01783">
    <property type="entry name" value="Ribosomal_L32p"/>
    <property type="match status" value="1"/>
</dbReference>
<evidence type="ECO:0000256" key="5">
    <source>
        <dbReference type="ARBA" id="ARBA00023274"/>
    </source>
</evidence>
<name>A0AAF5CZE2_STRER</name>
<dbReference type="Proteomes" id="UP000035681">
    <property type="component" value="Unplaced"/>
</dbReference>